<name>A0A498JV35_MALDO</name>
<feature type="compositionally biased region" description="Basic and acidic residues" evidence="1">
    <location>
        <begin position="9"/>
        <end position="23"/>
    </location>
</feature>
<dbReference type="EMBL" id="RDQH01000331">
    <property type="protein sequence ID" value="RXH97803.1"/>
    <property type="molecule type" value="Genomic_DNA"/>
</dbReference>
<evidence type="ECO:0000256" key="1">
    <source>
        <dbReference type="SAM" id="MobiDB-lite"/>
    </source>
</evidence>
<gene>
    <name evidence="2" type="ORF">DVH24_010128</name>
</gene>
<comment type="caution">
    <text evidence="2">The sequence shown here is derived from an EMBL/GenBank/DDBJ whole genome shotgun (WGS) entry which is preliminary data.</text>
</comment>
<protein>
    <submittedName>
        <fullName evidence="2">Uncharacterized protein</fullName>
    </submittedName>
</protein>
<sequence>MMTILSSETMDHGHPRRCQDQGRRQGHRGPHGNKTRKLKLKLKAWFGSLKISPAIRIALSHIRNLITDITKGYRYKMRLCMLIFSSMPPSLMRPSGYDDVSITQCEKVKDNPILDGNEFFSILCPDQPKMPSCISGSFLMVSILISSWDWLVIPFVEEYMWKKIYQRRSNGETDGFKYLRESFPFVITKIKMRKH</sequence>
<feature type="compositionally biased region" description="Basic residues" evidence="1">
    <location>
        <begin position="24"/>
        <end position="35"/>
    </location>
</feature>
<keyword evidence="3" id="KW-1185">Reference proteome</keyword>
<dbReference type="AlphaFoldDB" id="A0A498JV35"/>
<organism evidence="2 3">
    <name type="scientific">Malus domestica</name>
    <name type="common">Apple</name>
    <name type="synonym">Pyrus malus</name>
    <dbReference type="NCBI Taxonomy" id="3750"/>
    <lineage>
        <taxon>Eukaryota</taxon>
        <taxon>Viridiplantae</taxon>
        <taxon>Streptophyta</taxon>
        <taxon>Embryophyta</taxon>
        <taxon>Tracheophyta</taxon>
        <taxon>Spermatophyta</taxon>
        <taxon>Magnoliopsida</taxon>
        <taxon>eudicotyledons</taxon>
        <taxon>Gunneridae</taxon>
        <taxon>Pentapetalae</taxon>
        <taxon>rosids</taxon>
        <taxon>fabids</taxon>
        <taxon>Rosales</taxon>
        <taxon>Rosaceae</taxon>
        <taxon>Amygdaloideae</taxon>
        <taxon>Maleae</taxon>
        <taxon>Malus</taxon>
    </lineage>
</organism>
<reference evidence="2 3" key="1">
    <citation type="submission" date="2018-10" db="EMBL/GenBank/DDBJ databases">
        <title>A high-quality apple genome assembly.</title>
        <authorList>
            <person name="Hu J."/>
        </authorList>
    </citation>
    <scope>NUCLEOTIDE SEQUENCE [LARGE SCALE GENOMIC DNA]</scope>
    <source>
        <strain evidence="3">cv. HFTH1</strain>
        <tissue evidence="2">Young leaf</tissue>
    </source>
</reference>
<proteinExistence type="predicted"/>
<evidence type="ECO:0000313" key="3">
    <source>
        <dbReference type="Proteomes" id="UP000290289"/>
    </source>
</evidence>
<feature type="region of interest" description="Disordered" evidence="1">
    <location>
        <begin position="1"/>
        <end position="35"/>
    </location>
</feature>
<accession>A0A498JV35</accession>
<dbReference type="STRING" id="3750.A0A498JV35"/>
<dbReference type="Proteomes" id="UP000290289">
    <property type="component" value="Chromosome 5"/>
</dbReference>
<evidence type="ECO:0000313" key="2">
    <source>
        <dbReference type="EMBL" id="RXH97803.1"/>
    </source>
</evidence>